<sequence>MQHRHLNKFRIYDEFDQDCSVCLCSVFVFSEQDYLTNLAKASAGDWITCVQGQRLCRRWKLDPGESVWVQSEEFEASNDPTLCTRRRIDESIPNEVGLGGDVGRIALWTDIEDRCIHKRKVLLWT</sequence>
<dbReference type="EMBL" id="KN834850">
    <property type="protein sequence ID" value="KIK51998.1"/>
    <property type="molecule type" value="Genomic_DNA"/>
</dbReference>
<protein>
    <submittedName>
        <fullName evidence="1">Uncharacterized protein</fullName>
    </submittedName>
</protein>
<reference evidence="1 2" key="1">
    <citation type="submission" date="2014-04" db="EMBL/GenBank/DDBJ databases">
        <title>Evolutionary Origins and Diversification of the Mycorrhizal Mutualists.</title>
        <authorList>
            <consortium name="DOE Joint Genome Institute"/>
            <consortium name="Mycorrhizal Genomics Consortium"/>
            <person name="Kohler A."/>
            <person name="Kuo A."/>
            <person name="Nagy L.G."/>
            <person name="Floudas D."/>
            <person name="Copeland A."/>
            <person name="Barry K.W."/>
            <person name="Cichocki N."/>
            <person name="Veneault-Fourrey C."/>
            <person name="LaButti K."/>
            <person name="Lindquist E.A."/>
            <person name="Lipzen A."/>
            <person name="Lundell T."/>
            <person name="Morin E."/>
            <person name="Murat C."/>
            <person name="Riley R."/>
            <person name="Ohm R."/>
            <person name="Sun H."/>
            <person name="Tunlid A."/>
            <person name="Henrissat B."/>
            <person name="Grigoriev I.V."/>
            <person name="Hibbett D.S."/>
            <person name="Martin F."/>
        </authorList>
    </citation>
    <scope>NUCLEOTIDE SEQUENCE [LARGE SCALE GENOMIC DNA]</scope>
    <source>
        <strain evidence="1 2">FD-317 M1</strain>
    </source>
</reference>
<name>A0A0D0CB09_9AGAR</name>
<evidence type="ECO:0000313" key="1">
    <source>
        <dbReference type="EMBL" id="KIK51998.1"/>
    </source>
</evidence>
<organism evidence="1 2">
    <name type="scientific">Collybiopsis luxurians FD-317 M1</name>
    <dbReference type="NCBI Taxonomy" id="944289"/>
    <lineage>
        <taxon>Eukaryota</taxon>
        <taxon>Fungi</taxon>
        <taxon>Dikarya</taxon>
        <taxon>Basidiomycota</taxon>
        <taxon>Agaricomycotina</taxon>
        <taxon>Agaricomycetes</taxon>
        <taxon>Agaricomycetidae</taxon>
        <taxon>Agaricales</taxon>
        <taxon>Marasmiineae</taxon>
        <taxon>Omphalotaceae</taxon>
        <taxon>Collybiopsis</taxon>
        <taxon>Collybiopsis luxurians</taxon>
    </lineage>
</organism>
<keyword evidence="2" id="KW-1185">Reference proteome</keyword>
<gene>
    <name evidence="1" type="ORF">GYMLUDRAFT_375354</name>
</gene>
<dbReference type="Proteomes" id="UP000053593">
    <property type="component" value="Unassembled WGS sequence"/>
</dbReference>
<accession>A0A0D0CB09</accession>
<evidence type="ECO:0000313" key="2">
    <source>
        <dbReference type="Proteomes" id="UP000053593"/>
    </source>
</evidence>
<dbReference type="AlphaFoldDB" id="A0A0D0CB09"/>
<dbReference type="HOGENOM" id="CLU_1992885_0_0_1"/>
<proteinExistence type="predicted"/>